<protein>
    <submittedName>
        <fullName evidence="2">Uncharacterized protein</fullName>
    </submittedName>
</protein>
<dbReference type="AlphaFoldDB" id="A0A7S3P4U2"/>
<evidence type="ECO:0000256" key="1">
    <source>
        <dbReference type="SAM" id="MobiDB-lite"/>
    </source>
</evidence>
<gene>
    <name evidence="2" type="ORF">ACOF00016_LOCUS10328</name>
</gene>
<accession>A0A7S3P4U2</accession>
<organism evidence="2">
    <name type="scientific">Amphora coffeiformis</name>
    <dbReference type="NCBI Taxonomy" id="265554"/>
    <lineage>
        <taxon>Eukaryota</taxon>
        <taxon>Sar</taxon>
        <taxon>Stramenopiles</taxon>
        <taxon>Ochrophyta</taxon>
        <taxon>Bacillariophyta</taxon>
        <taxon>Bacillariophyceae</taxon>
        <taxon>Bacillariophycidae</taxon>
        <taxon>Thalassiophysales</taxon>
        <taxon>Catenulaceae</taxon>
        <taxon>Amphora</taxon>
    </lineage>
</organism>
<sequence>MPRFRDEWVIDRVMFDYVSGGSCACCGFQHFLPNGTADLVDALSDLDTDQANHEKAALANHPWPADVRDQVWADRVRLRQKLKRDRTRFGDFWQAHADGFAAWLHQPETITQLRRWLQLPRTEVMEVIQQKYNIHSAFAVVLCAIVEQVAGFHLTQYPPDGRGAAERDFETKLLIYDRRGGFMLPMVSEEGDLQEDLVNIWFRRMQTLAGAVLLERGTSSSKADGDEEEDGDPDGPTTKDATPSFASDRRVIRLVIARIFADMLQEKYLETTTPTTT</sequence>
<feature type="region of interest" description="Disordered" evidence="1">
    <location>
        <begin position="217"/>
        <end position="244"/>
    </location>
</feature>
<name>A0A7S3P4U2_9STRA</name>
<proteinExistence type="predicted"/>
<evidence type="ECO:0000313" key="2">
    <source>
        <dbReference type="EMBL" id="CAE0413070.1"/>
    </source>
</evidence>
<reference evidence="2" key="1">
    <citation type="submission" date="2021-01" db="EMBL/GenBank/DDBJ databases">
        <authorList>
            <person name="Corre E."/>
            <person name="Pelletier E."/>
            <person name="Niang G."/>
            <person name="Scheremetjew M."/>
            <person name="Finn R."/>
            <person name="Kale V."/>
            <person name="Holt S."/>
            <person name="Cochrane G."/>
            <person name="Meng A."/>
            <person name="Brown T."/>
            <person name="Cohen L."/>
        </authorList>
    </citation>
    <scope>NUCLEOTIDE SEQUENCE</scope>
    <source>
        <strain evidence="2">CCMP127</strain>
    </source>
</reference>
<dbReference type="EMBL" id="HBIM01012616">
    <property type="protein sequence ID" value="CAE0413070.1"/>
    <property type="molecule type" value="Transcribed_RNA"/>
</dbReference>